<dbReference type="InterPro" id="IPR045464">
    <property type="entry name" value="Hrt3/FBXO9_C"/>
</dbReference>
<evidence type="ECO:0000256" key="2">
    <source>
        <dbReference type="SAM" id="MobiDB-lite"/>
    </source>
</evidence>
<dbReference type="PROSITE" id="PS50181">
    <property type="entry name" value="FBOX"/>
    <property type="match status" value="1"/>
</dbReference>
<feature type="region of interest" description="Disordered" evidence="2">
    <location>
        <begin position="1"/>
        <end position="108"/>
    </location>
</feature>
<name>A0A6A6W7F0_9PEZI</name>
<feature type="domain" description="F-box" evidence="3">
    <location>
        <begin position="214"/>
        <end position="264"/>
    </location>
</feature>
<accession>A0A6A6W7F0</accession>
<dbReference type="GO" id="GO:0019005">
    <property type="term" value="C:SCF ubiquitin ligase complex"/>
    <property type="evidence" value="ECO:0007669"/>
    <property type="project" value="TreeGrafter"/>
</dbReference>
<dbReference type="PANTHER" id="PTHR12874:SF9">
    <property type="entry name" value="F-BOX ONLY PROTEIN 48"/>
    <property type="match status" value="1"/>
</dbReference>
<dbReference type="GO" id="GO:0005737">
    <property type="term" value="C:cytoplasm"/>
    <property type="evidence" value="ECO:0007669"/>
    <property type="project" value="TreeGrafter"/>
</dbReference>
<dbReference type="Pfam" id="PF12937">
    <property type="entry name" value="F-box-like"/>
    <property type="match status" value="1"/>
</dbReference>
<dbReference type="Pfam" id="PF19270">
    <property type="entry name" value="FBO_C"/>
    <property type="match status" value="1"/>
</dbReference>
<dbReference type="EMBL" id="ML996572">
    <property type="protein sequence ID" value="KAF2758139.1"/>
    <property type="molecule type" value="Genomic_DNA"/>
</dbReference>
<reference evidence="4" key="1">
    <citation type="journal article" date="2020" name="Stud. Mycol.">
        <title>101 Dothideomycetes genomes: a test case for predicting lifestyles and emergence of pathogens.</title>
        <authorList>
            <person name="Haridas S."/>
            <person name="Albert R."/>
            <person name="Binder M."/>
            <person name="Bloem J."/>
            <person name="Labutti K."/>
            <person name="Salamov A."/>
            <person name="Andreopoulos B."/>
            <person name="Baker S."/>
            <person name="Barry K."/>
            <person name="Bills G."/>
            <person name="Bluhm B."/>
            <person name="Cannon C."/>
            <person name="Castanera R."/>
            <person name="Culley D."/>
            <person name="Daum C."/>
            <person name="Ezra D."/>
            <person name="Gonzalez J."/>
            <person name="Henrissat B."/>
            <person name="Kuo A."/>
            <person name="Liang C."/>
            <person name="Lipzen A."/>
            <person name="Lutzoni F."/>
            <person name="Magnuson J."/>
            <person name="Mondo S."/>
            <person name="Nolan M."/>
            <person name="Ohm R."/>
            <person name="Pangilinan J."/>
            <person name="Park H.-J."/>
            <person name="Ramirez L."/>
            <person name="Alfaro M."/>
            <person name="Sun H."/>
            <person name="Tritt A."/>
            <person name="Yoshinaga Y."/>
            <person name="Zwiers L.-H."/>
            <person name="Turgeon B."/>
            <person name="Goodwin S."/>
            <person name="Spatafora J."/>
            <person name="Crous P."/>
            <person name="Grigoriev I."/>
        </authorList>
    </citation>
    <scope>NUCLEOTIDE SEQUENCE</scope>
    <source>
        <strain evidence="4">CBS 121739</strain>
    </source>
</reference>
<feature type="region of interest" description="Disordered" evidence="2">
    <location>
        <begin position="147"/>
        <end position="178"/>
    </location>
</feature>
<evidence type="ECO:0000313" key="4">
    <source>
        <dbReference type="EMBL" id="KAF2758139.1"/>
    </source>
</evidence>
<proteinExistence type="predicted"/>
<organism evidence="4 5">
    <name type="scientific">Pseudovirgaria hyperparasitica</name>
    <dbReference type="NCBI Taxonomy" id="470096"/>
    <lineage>
        <taxon>Eukaryota</taxon>
        <taxon>Fungi</taxon>
        <taxon>Dikarya</taxon>
        <taxon>Ascomycota</taxon>
        <taxon>Pezizomycotina</taxon>
        <taxon>Dothideomycetes</taxon>
        <taxon>Dothideomycetes incertae sedis</taxon>
        <taxon>Acrospermales</taxon>
        <taxon>Acrospermaceae</taxon>
        <taxon>Pseudovirgaria</taxon>
    </lineage>
</organism>
<feature type="compositionally biased region" description="Low complexity" evidence="2">
    <location>
        <begin position="89"/>
        <end position="105"/>
    </location>
</feature>
<dbReference type="AlphaFoldDB" id="A0A6A6W7F0"/>
<sequence length="522" mass="58619">MDQNQTEAELESFRQRWREEVKARKTPKAEASTASTGSYKPQYEGSAKAPLPRTRDAGKQRQEHEADDDKYQPSSFHDIKPRETGLRLSESSSAAAARSTEPSSALEHYEEAVAKESIGKLGDSVSLYRKAFKLDDRVHESYKQKHFPVSSFPPKPKPAPQTASQSQTTSKKASAVKPDNLTGLSSSLVDLLSDFSSLKIEGEVPPTELSPAPPCPIADLPEELLTEILLYVAVRDVASFVRTAQVCKRLAYLVLTEERIWKRVALGHEFGMAAMHYSWACRINGEPLLADEDRLLGLSDDDQEADEELYKPEEPSPAPPLTLVPATYPTYRAMFRLRPRIRFNGVYISTVNYTRPGASSPSQVTWNTPVLIVTYFRYLRFFRDGTCISLLTLAEPSDVVHHLIPENMKQKHQGNLPQSVMKEALAGRWRLSGPDDALAKAEHAEEREAEGTLHIETDGSVPKYMFRMAFSLGSAGRGARNNKLNWQGYWSYNKTTDDWGEFGLKHDKPYYWSRVRSFGTGL</sequence>
<keyword evidence="1" id="KW-0833">Ubl conjugation pathway</keyword>
<dbReference type="Gene3D" id="1.20.1280.50">
    <property type="match status" value="1"/>
</dbReference>
<dbReference type="RefSeq" id="XP_033600590.1">
    <property type="nucleotide sequence ID" value="XM_033741210.1"/>
</dbReference>
<evidence type="ECO:0000313" key="5">
    <source>
        <dbReference type="Proteomes" id="UP000799437"/>
    </source>
</evidence>
<dbReference type="PANTHER" id="PTHR12874">
    <property type="entry name" value="F-BOX ONLY PROTEIN 48-RELATED"/>
    <property type="match status" value="1"/>
</dbReference>
<dbReference type="GeneID" id="54482264"/>
<dbReference type="Proteomes" id="UP000799437">
    <property type="component" value="Unassembled WGS sequence"/>
</dbReference>
<dbReference type="GO" id="GO:0031146">
    <property type="term" value="P:SCF-dependent proteasomal ubiquitin-dependent protein catabolic process"/>
    <property type="evidence" value="ECO:0007669"/>
    <property type="project" value="TreeGrafter"/>
</dbReference>
<dbReference type="InterPro" id="IPR001810">
    <property type="entry name" value="F-box_dom"/>
</dbReference>
<evidence type="ECO:0000259" key="3">
    <source>
        <dbReference type="PROSITE" id="PS50181"/>
    </source>
</evidence>
<feature type="compositionally biased region" description="Basic and acidic residues" evidence="2">
    <location>
        <begin position="11"/>
        <end position="23"/>
    </location>
</feature>
<dbReference type="SUPFAM" id="SSF81383">
    <property type="entry name" value="F-box domain"/>
    <property type="match status" value="1"/>
</dbReference>
<feature type="compositionally biased region" description="Polar residues" evidence="2">
    <location>
        <begin position="161"/>
        <end position="172"/>
    </location>
</feature>
<protein>
    <recommendedName>
        <fullName evidence="3">F-box domain-containing protein</fullName>
    </recommendedName>
</protein>
<feature type="compositionally biased region" description="Basic and acidic residues" evidence="2">
    <location>
        <begin position="53"/>
        <end position="85"/>
    </location>
</feature>
<keyword evidence="5" id="KW-1185">Reference proteome</keyword>
<dbReference type="OrthoDB" id="2117972at2759"/>
<evidence type="ECO:0000256" key="1">
    <source>
        <dbReference type="ARBA" id="ARBA00022786"/>
    </source>
</evidence>
<dbReference type="InterPro" id="IPR036047">
    <property type="entry name" value="F-box-like_dom_sf"/>
</dbReference>
<gene>
    <name evidence="4" type="ORF">EJ05DRAFT_378785</name>
</gene>